<feature type="compositionally biased region" description="Polar residues" evidence="1">
    <location>
        <begin position="7"/>
        <end position="25"/>
    </location>
</feature>
<dbReference type="EMBL" id="WUBL01000019">
    <property type="protein sequence ID" value="KAF2970821.1"/>
    <property type="molecule type" value="Genomic_DNA"/>
</dbReference>
<feature type="transmembrane region" description="Helical" evidence="2">
    <location>
        <begin position="80"/>
        <end position="102"/>
    </location>
</feature>
<evidence type="ECO:0000256" key="1">
    <source>
        <dbReference type="SAM" id="MobiDB-lite"/>
    </source>
</evidence>
<accession>A0A7C8IS02</accession>
<evidence type="ECO:0000313" key="4">
    <source>
        <dbReference type="Proteomes" id="UP000481858"/>
    </source>
</evidence>
<gene>
    <name evidence="3" type="ORF">GQX73_g2820</name>
</gene>
<dbReference type="Proteomes" id="UP000481858">
    <property type="component" value="Unassembled WGS sequence"/>
</dbReference>
<evidence type="ECO:0000256" key="2">
    <source>
        <dbReference type="SAM" id="Phobius"/>
    </source>
</evidence>
<dbReference type="AlphaFoldDB" id="A0A7C8IS02"/>
<sequence>MNVGPADSQNNGNVDASNTDNSPSVPTVVVSLEEQGRGGNPTANVSVANATAQRRDAELSLGQADDTRVSNRRRASRKQLGIIGGIGAASILITASAMKAAGYTYHDIQWPVTVEIMILTIFLTPSYANSIA</sequence>
<keyword evidence="2" id="KW-0472">Membrane</keyword>
<feature type="region of interest" description="Disordered" evidence="1">
    <location>
        <begin position="54"/>
        <end position="74"/>
    </location>
</feature>
<dbReference type="OrthoDB" id="4774589at2759"/>
<protein>
    <submittedName>
        <fullName evidence="3">Uncharacterized protein</fullName>
    </submittedName>
</protein>
<organism evidence="3 4">
    <name type="scientific">Xylaria multiplex</name>
    <dbReference type="NCBI Taxonomy" id="323545"/>
    <lineage>
        <taxon>Eukaryota</taxon>
        <taxon>Fungi</taxon>
        <taxon>Dikarya</taxon>
        <taxon>Ascomycota</taxon>
        <taxon>Pezizomycotina</taxon>
        <taxon>Sordariomycetes</taxon>
        <taxon>Xylariomycetidae</taxon>
        <taxon>Xylariales</taxon>
        <taxon>Xylariaceae</taxon>
        <taxon>Xylaria</taxon>
    </lineage>
</organism>
<name>A0A7C8IS02_9PEZI</name>
<comment type="caution">
    <text evidence="3">The sequence shown here is derived from an EMBL/GenBank/DDBJ whole genome shotgun (WGS) entry which is preliminary data.</text>
</comment>
<evidence type="ECO:0000313" key="3">
    <source>
        <dbReference type="EMBL" id="KAF2970821.1"/>
    </source>
</evidence>
<keyword evidence="2" id="KW-1133">Transmembrane helix</keyword>
<keyword evidence="2" id="KW-0812">Transmembrane</keyword>
<keyword evidence="4" id="KW-1185">Reference proteome</keyword>
<feature type="transmembrane region" description="Helical" evidence="2">
    <location>
        <begin position="108"/>
        <end position="128"/>
    </location>
</feature>
<reference evidence="3 4" key="1">
    <citation type="submission" date="2019-12" db="EMBL/GenBank/DDBJ databases">
        <title>Draft genome sequence of the ascomycete Xylaria multiplex DSM 110363.</title>
        <authorList>
            <person name="Buettner E."/>
            <person name="Kellner H."/>
        </authorList>
    </citation>
    <scope>NUCLEOTIDE SEQUENCE [LARGE SCALE GENOMIC DNA]</scope>
    <source>
        <strain evidence="3 4">DSM 110363</strain>
    </source>
</reference>
<dbReference type="InParanoid" id="A0A7C8IS02"/>
<proteinExistence type="predicted"/>
<feature type="region of interest" description="Disordered" evidence="1">
    <location>
        <begin position="1"/>
        <end position="29"/>
    </location>
</feature>